<evidence type="ECO:0000256" key="9">
    <source>
        <dbReference type="ARBA" id="ARBA00036421"/>
    </source>
</evidence>
<dbReference type="PANTHER" id="PTHR43501:SF1">
    <property type="entry name" value="CYTOSOL NON-SPECIFIC DIPEPTIDASE"/>
    <property type="match status" value="1"/>
</dbReference>
<proteinExistence type="inferred from homology"/>
<comment type="cofactor">
    <cofactor evidence="2">
        <name>Zn(2+)</name>
        <dbReference type="ChEBI" id="CHEBI:29105"/>
    </cofactor>
</comment>
<evidence type="ECO:0000256" key="8">
    <source>
        <dbReference type="ARBA" id="ARBA00023285"/>
    </source>
</evidence>
<evidence type="ECO:0000256" key="5">
    <source>
        <dbReference type="ARBA" id="ARBA00022801"/>
    </source>
</evidence>
<dbReference type="SUPFAM" id="SSF53187">
    <property type="entry name" value="Zn-dependent exopeptidases"/>
    <property type="match status" value="1"/>
</dbReference>
<dbReference type="InterPro" id="IPR001160">
    <property type="entry name" value="Peptidase_M20C"/>
</dbReference>
<evidence type="ECO:0000256" key="14">
    <source>
        <dbReference type="ARBA" id="ARBA00075285"/>
    </source>
</evidence>
<dbReference type="EC" id="3.4.13.18" evidence="10"/>
<keyword evidence="3" id="KW-0645">Protease</keyword>
<dbReference type="GO" id="GO:0046872">
    <property type="term" value="F:metal ion binding"/>
    <property type="evidence" value="ECO:0007669"/>
    <property type="project" value="UniProtKB-KW"/>
</dbReference>
<keyword evidence="5" id="KW-0378">Hydrolase</keyword>
<keyword evidence="7" id="KW-0482">Metalloprotease</keyword>
<dbReference type="PRINTS" id="PR00934">
    <property type="entry name" value="XHISDIPTASE"/>
</dbReference>
<evidence type="ECO:0000256" key="2">
    <source>
        <dbReference type="ARBA" id="ARBA00001947"/>
    </source>
</evidence>
<evidence type="ECO:0000256" key="11">
    <source>
        <dbReference type="ARBA" id="ARBA00044252"/>
    </source>
</evidence>
<evidence type="ECO:0000256" key="4">
    <source>
        <dbReference type="ARBA" id="ARBA00022723"/>
    </source>
</evidence>
<evidence type="ECO:0000256" key="12">
    <source>
        <dbReference type="ARBA" id="ARBA00061423"/>
    </source>
</evidence>
<dbReference type="NCBIfam" id="TIGR01893">
    <property type="entry name" value="aa-his-dipept"/>
    <property type="match status" value="1"/>
</dbReference>
<evidence type="ECO:0000256" key="16">
    <source>
        <dbReference type="ARBA" id="ARBA00077688"/>
    </source>
</evidence>
<dbReference type="InterPro" id="IPR002933">
    <property type="entry name" value="Peptidase_M20"/>
</dbReference>
<dbReference type="AlphaFoldDB" id="A0A926EFF2"/>
<accession>A0A926EFF2</accession>
<evidence type="ECO:0000259" key="18">
    <source>
        <dbReference type="Pfam" id="PF07687"/>
    </source>
</evidence>
<keyword evidence="6" id="KW-0862">Zinc</keyword>
<sequence length="486" mass="54069">MSRILENLQPEKVFYYFEEISKIPRGSGNEKEISDYMVQFAKSLNLEVKQDEANNIYIRKPATPGYEDVPTVILQGHMDMVCEKNKNTEHDFEKEGIKLIVDGDFIRADGTTLGADNGVAIAYQMAVLADDTLEHPAIEVLMTTAEETGMDGVANLHPEYLQGKVLLNLDTDIEGEFLVSCAGGAKAHVELPVSYEKAPEAHTLYSLAIKGLTGGHSGADIHKERANANILVGRMLDRIRCEIPLYIARFAGGSKDNVITREAEVSFYVSNAQKEALEKTIDEMTIAFKTEYAKQDPGLEVIFTTLQEEMEVLSLENTAKAIDLLMLLPHGITAYSMQIEGLVESSLNIGVAQLEKERFHLVLAVRSSVPTKKENMLRKIKLVSEALGAKATVNGDYPAWVYAPNSRIRELASEVFENMYHKQPKIEAIHAGLECGFILEKIPGIDMIAFGPNAYDIHSPEERASISSMARVYEYLVNLLKEMKNY</sequence>
<keyword evidence="8" id="KW-0170">Cobalt</keyword>
<evidence type="ECO:0000313" key="19">
    <source>
        <dbReference type="EMBL" id="MBC8579334.1"/>
    </source>
</evidence>
<evidence type="ECO:0000256" key="7">
    <source>
        <dbReference type="ARBA" id="ARBA00023049"/>
    </source>
</evidence>
<dbReference type="Gene3D" id="3.40.630.10">
    <property type="entry name" value="Zn peptidases"/>
    <property type="match status" value="2"/>
</dbReference>
<dbReference type="FunFam" id="3.40.630.10:FF:000015">
    <property type="entry name" value="Aminoacyl-histidine dipeptidase PepD"/>
    <property type="match status" value="1"/>
</dbReference>
<protein>
    <recommendedName>
        <fullName evidence="13">Cytosol non-specific dipeptidase</fullName>
        <ecNumber evidence="10">3.4.13.18</ecNumber>
    </recommendedName>
    <alternativeName>
        <fullName evidence="16">Aminoacyl-histidine dipeptidase</fullName>
    </alternativeName>
    <alternativeName>
        <fullName evidence="15">Beta-alanyl-histidine dipeptidase</fullName>
    </alternativeName>
    <alternativeName>
        <fullName evidence="14">Carnosinase</fullName>
    </alternativeName>
    <alternativeName>
        <fullName evidence="11">Peptidase D</fullName>
    </alternativeName>
    <alternativeName>
        <fullName evidence="17">Xaa-His dipeptidase</fullName>
    </alternativeName>
</protein>
<comment type="cofactor">
    <cofactor evidence="1">
        <name>Co(2+)</name>
        <dbReference type="ChEBI" id="CHEBI:48828"/>
    </cofactor>
</comment>
<comment type="caution">
    <text evidence="19">The sequence shown here is derived from an EMBL/GenBank/DDBJ whole genome shotgun (WGS) entry which is preliminary data.</text>
</comment>
<evidence type="ECO:0000256" key="1">
    <source>
        <dbReference type="ARBA" id="ARBA00001941"/>
    </source>
</evidence>
<evidence type="ECO:0000256" key="3">
    <source>
        <dbReference type="ARBA" id="ARBA00022670"/>
    </source>
</evidence>
<dbReference type="Proteomes" id="UP000655830">
    <property type="component" value="Unassembled WGS sequence"/>
</dbReference>
<dbReference type="InterPro" id="IPR011650">
    <property type="entry name" value="Peptidase_M20_dimer"/>
</dbReference>
<evidence type="ECO:0000256" key="17">
    <source>
        <dbReference type="ARBA" id="ARBA00078074"/>
    </source>
</evidence>
<comment type="similarity">
    <text evidence="12">Belongs to the peptidase M20C family.</text>
</comment>
<comment type="catalytic activity">
    <reaction evidence="9">
        <text>Hydrolysis of dipeptides, preferentially hydrophobic dipeptides including prolyl amino acids.</text>
        <dbReference type="EC" id="3.4.13.18"/>
    </reaction>
</comment>
<dbReference type="CDD" id="cd03890">
    <property type="entry name" value="M20_pepD"/>
    <property type="match status" value="1"/>
</dbReference>
<dbReference type="Pfam" id="PF01546">
    <property type="entry name" value="Peptidase_M20"/>
    <property type="match status" value="1"/>
</dbReference>
<dbReference type="Pfam" id="PF07687">
    <property type="entry name" value="M20_dimer"/>
    <property type="match status" value="1"/>
</dbReference>
<reference evidence="19" key="1">
    <citation type="submission" date="2020-08" db="EMBL/GenBank/DDBJ databases">
        <title>Genome public.</title>
        <authorList>
            <person name="Liu C."/>
            <person name="Sun Q."/>
        </authorList>
    </citation>
    <scope>NUCLEOTIDE SEQUENCE</scope>
    <source>
        <strain evidence="19">NSJ-12</strain>
    </source>
</reference>
<keyword evidence="4" id="KW-0479">Metal-binding</keyword>
<dbReference type="FunFam" id="3.40.630.10:FF:000018">
    <property type="entry name" value="Aminoacyl-histidine dipeptidase PepD"/>
    <property type="match status" value="1"/>
</dbReference>
<dbReference type="GO" id="GO:0006508">
    <property type="term" value="P:proteolysis"/>
    <property type="evidence" value="ECO:0007669"/>
    <property type="project" value="UniProtKB-KW"/>
</dbReference>
<feature type="domain" description="Peptidase M20 dimerisation" evidence="18">
    <location>
        <begin position="208"/>
        <end position="294"/>
    </location>
</feature>
<evidence type="ECO:0000313" key="20">
    <source>
        <dbReference type="Proteomes" id="UP000655830"/>
    </source>
</evidence>
<evidence type="ECO:0000256" key="13">
    <source>
        <dbReference type="ARBA" id="ARBA00071271"/>
    </source>
</evidence>
<dbReference type="PIRSF" id="PIRSF016599">
    <property type="entry name" value="Xaa-His_dipept"/>
    <property type="match status" value="1"/>
</dbReference>
<organism evidence="19 20">
    <name type="scientific">Zhenhengia yiwuensis</name>
    <dbReference type="NCBI Taxonomy" id="2763666"/>
    <lineage>
        <taxon>Bacteria</taxon>
        <taxon>Bacillati</taxon>
        <taxon>Bacillota</taxon>
        <taxon>Clostridia</taxon>
        <taxon>Lachnospirales</taxon>
        <taxon>Lachnospiraceae</taxon>
        <taxon>Zhenhengia</taxon>
    </lineage>
</organism>
<evidence type="ECO:0000256" key="15">
    <source>
        <dbReference type="ARBA" id="ARBA00076004"/>
    </source>
</evidence>
<dbReference type="RefSeq" id="WP_249332437.1">
    <property type="nucleotide sequence ID" value="NZ_JACRSY010000009.1"/>
</dbReference>
<evidence type="ECO:0000256" key="6">
    <source>
        <dbReference type="ARBA" id="ARBA00022833"/>
    </source>
</evidence>
<evidence type="ECO:0000256" key="10">
    <source>
        <dbReference type="ARBA" id="ARBA00038976"/>
    </source>
</evidence>
<dbReference type="PANTHER" id="PTHR43501">
    <property type="entry name" value="CYTOSOL NON-SPECIFIC DIPEPTIDASE"/>
    <property type="match status" value="1"/>
</dbReference>
<dbReference type="GO" id="GO:0005829">
    <property type="term" value="C:cytosol"/>
    <property type="evidence" value="ECO:0007669"/>
    <property type="project" value="TreeGrafter"/>
</dbReference>
<name>A0A926EFF2_9FIRM</name>
<keyword evidence="20" id="KW-1185">Reference proteome</keyword>
<gene>
    <name evidence="19" type="ORF">H8718_07320</name>
</gene>
<dbReference type="EMBL" id="JACRSY010000009">
    <property type="protein sequence ID" value="MBC8579334.1"/>
    <property type="molecule type" value="Genomic_DNA"/>
</dbReference>
<dbReference type="GO" id="GO:0070573">
    <property type="term" value="F:metallodipeptidase activity"/>
    <property type="evidence" value="ECO:0007669"/>
    <property type="project" value="TreeGrafter"/>
</dbReference>